<name>A0A4R3N093_9GAMM</name>
<dbReference type="InterPro" id="IPR051045">
    <property type="entry name" value="TonB-dependent_transducer"/>
</dbReference>
<evidence type="ECO:0000256" key="8">
    <source>
        <dbReference type="ARBA" id="ARBA00022989"/>
    </source>
</evidence>
<organism evidence="13 14">
    <name type="scientific">Thiobaca trueperi</name>
    <dbReference type="NCBI Taxonomy" id="127458"/>
    <lineage>
        <taxon>Bacteria</taxon>
        <taxon>Pseudomonadati</taxon>
        <taxon>Pseudomonadota</taxon>
        <taxon>Gammaproteobacteria</taxon>
        <taxon>Chromatiales</taxon>
        <taxon>Chromatiaceae</taxon>
        <taxon>Thiobaca</taxon>
    </lineage>
</organism>
<protein>
    <recommendedName>
        <fullName evidence="10">Protein TonB</fullName>
    </recommendedName>
</protein>
<dbReference type="RefSeq" id="WP_243651581.1">
    <property type="nucleotide sequence ID" value="NZ_SMAO01000004.1"/>
</dbReference>
<comment type="similarity">
    <text evidence="2 10">Belongs to the TonB family.</text>
</comment>
<keyword evidence="14" id="KW-1185">Reference proteome</keyword>
<keyword evidence="3 10" id="KW-0813">Transport</keyword>
<evidence type="ECO:0000256" key="5">
    <source>
        <dbReference type="ARBA" id="ARBA00022519"/>
    </source>
</evidence>
<dbReference type="GO" id="GO:0055085">
    <property type="term" value="P:transmembrane transport"/>
    <property type="evidence" value="ECO:0007669"/>
    <property type="project" value="InterPro"/>
</dbReference>
<dbReference type="AlphaFoldDB" id="A0A4R3N093"/>
<evidence type="ECO:0000256" key="1">
    <source>
        <dbReference type="ARBA" id="ARBA00004383"/>
    </source>
</evidence>
<keyword evidence="5 10" id="KW-0997">Cell inner membrane</keyword>
<dbReference type="PROSITE" id="PS52015">
    <property type="entry name" value="TONB_CTD"/>
    <property type="match status" value="1"/>
</dbReference>
<gene>
    <name evidence="13" type="ORF">EDC35_104278</name>
</gene>
<dbReference type="Gene3D" id="3.30.1150.10">
    <property type="match status" value="1"/>
</dbReference>
<dbReference type="NCBIfam" id="TIGR01352">
    <property type="entry name" value="tonB_Cterm"/>
    <property type="match status" value="1"/>
</dbReference>
<dbReference type="PRINTS" id="PR01374">
    <property type="entry name" value="TONBPROTEIN"/>
</dbReference>
<evidence type="ECO:0000256" key="4">
    <source>
        <dbReference type="ARBA" id="ARBA00022475"/>
    </source>
</evidence>
<dbReference type="PANTHER" id="PTHR33446:SF2">
    <property type="entry name" value="PROTEIN TONB"/>
    <property type="match status" value="1"/>
</dbReference>
<feature type="compositionally biased region" description="Low complexity" evidence="11">
    <location>
        <begin position="63"/>
        <end position="74"/>
    </location>
</feature>
<dbReference type="GO" id="GO:0015031">
    <property type="term" value="P:protein transport"/>
    <property type="evidence" value="ECO:0007669"/>
    <property type="project" value="UniProtKB-UniRule"/>
</dbReference>
<feature type="transmembrane region" description="Helical" evidence="10">
    <location>
        <begin position="12"/>
        <end position="34"/>
    </location>
</feature>
<reference evidence="13 14" key="1">
    <citation type="submission" date="2019-03" db="EMBL/GenBank/DDBJ databases">
        <title>Genomic Encyclopedia of Type Strains, Phase IV (KMG-IV): sequencing the most valuable type-strain genomes for metagenomic binning, comparative biology and taxonomic classification.</title>
        <authorList>
            <person name="Goeker M."/>
        </authorList>
    </citation>
    <scope>NUCLEOTIDE SEQUENCE [LARGE SCALE GENOMIC DNA]</scope>
    <source>
        <strain evidence="13 14">DSM 13587</strain>
    </source>
</reference>
<evidence type="ECO:0000256" key="9">
    <source>
        <dbReference type="ARBA" id="ARBA00023136"/>
    </source>
</evidence>
<proteinExistence type="inferred from homology"/>
<dbReference type="InterPro" id="IPR037682">
    <property type="entry name" value="TonB_C"/>
</dbReference>
<dbReference type="InterPro" id="IPR003538">
    <property type="entry name" value="TonB"/>
</dbReference>
<dbReference type="GO" id="GO:0098797">
    <property type="term" value="C:plasma membrane protein complex"/>
    <property type="evidence" value="ECO:0007669"/>
    <property type="project" value="TreeGrafter"/>
</dbReference>
<evidence type="ECO:0000256" key="3">
    <source>
        <dbReference type="ARBA" id="ARBA00022448"/>
    </source>
</evidence>
<dbReference type="Pfam" id="PF03544">
    <property type="entry name" value="TonB_C"/>
    <property type="match status" value="1"/>
</dbReference>
<evidence type="ECO:0000256" key="6">
    <source>
        <dbReference type="ARBA" id="ARBA00022692"/>
    </source>
</evidence>
<keyword evidence="9 10" id="KW-0472">Membrane</keyword>
<comment type="function">
    <text evidence="10">Interacts with outer membrane receptor proteins that carry out high-affinity binding and energy dependent uptake into the periplasmic space of specific substrates. It could act to transduce energy from the cytoplasmic membrane to specific energy-requiring processes in the outer membrane, resulting in the release into the periplasm of ligands bound by these outer membrane proteins.</text>
</comment>
<dbReference type="GO" id="GO:0015891">
    <property type="term" value="P:siderophore transport"/>
    <property type="evidence" value="ECO:0007669"/>
    <property type="project" value="InterPro"/>
</dbReference>
<evidence type="ECO:0000313" key="14">
    <source>
        <dbReference type="Proteomes" id="UP000295717"/>
    </source>
</evidence>
<feature type="compositionally biased region" description="Basic residues" evidence="11">
    <location>
        <begin position="132"/>
        <end position="149"/>
    </location>
</feature>
<sequence>MTRASAPLPSLPLWLAVSIAMLAEGAVLAGLAAWSSPRMIQTPSAPIEVSLVAVPMLAESAAAGMAGGLSSVAEPEPEPAPPSPPESEPVVPEPPPPDPPDPEPRDLAPPDPEPAVAIARPTPPPQAEPKPKPKPKVKAKPKQVAKTRSKPAMAQPDRSRTRADQATAGNLGAPGKGRAAGTATGQERAASSGPTSPAAYLNNPAPGYPDTARRARQEGTVSLRVLVTAGGRASEVHLAGSSGVSSLDQAAIRAVRRWRFTPARQNGQPITAWVRIPIRFKLNQ</sequence>
<evidence type="ECO:0000313" key="13">
    <source>
        <dbReference type="EMBL" id="TCT21421.1"/>
    </source>
</evidence>
<accession>A0A4R3N093</accession>
<feature type="compositionally biased region" description="Pro residues" evidence="11">
    <location>
        <begin position="78"/>
        <end position="99"/>
    </location>
</feature>
<evidence type="ECO:0000256" key="2">
    <source>
        <dbReference type="ARBA" id="ARBA00006555"/>
    </source>
</evidence>
<dbReference type="Proteomes" id="UP000295717">
    <property type="component" value="Unassembled WGS sequence"/>
</dbReference>
<keyword evidence="10" id="KW-0735">Signal-anchor</keyword>
<feature type="domain" description="TonB C-terminal" evidence="12">
    <location>
        <begin position="193"/>
        <end position="284"/>
    </location>
</feature>
<dbReference type="SUPFAM" id="SSF74653">
    <property type="entry name" value="TolA/TonB C-terminal domain"/>
    <property type="match status" value="1"/>
</dbReference>
<evidence type="ECO:0000256" key="7">
    <source>
        <dbReference type="ARBA" id="ARBA00022927"/>
    </source>
</evidence>
<dbReference type="GO" id="GO:0030288">
    <property type="term" value="C:outer membrane-bounded periplasmic space"/>
    <property type="evidence" value="ECO:0007669"/>
    <property type="project" value="InterPro"/>
</dbReference>
<comment type="caution">
    <text evidence="13">The sequence shown here is derived from an EMBL/GenBank/DDBJ whole genome shotgun (WGS) entry which is preliminary data.</text>
</comment>
<keyword evidence="4 10" id="KW-1003">Cell membrane</keyword>
<dbReference type="PANTHER" id="PTHR33446">
    <property type="entry name" value="PROTEIN TONB-RELATED"/>
    <property type="match status" value="1"/>
</dbReference>
<dbReference type="GO" id="GO:0031992">
    <property type="term" value="F:energy transducer activity"/>
    <property type="evidence" value="ECO:0007669"/>
    <property type="project" value="InterPro"/>
</dbReference>
<keyword evidence="6 10" id="KW-0812">Transmembrane</keyword>
<comment type="subcellular location">
    <subcellularLocation>
        <location evidence="1 10">Cell inner membrane</location>
        <topology evidence="1 10">Single-pass membrane protein</topology>
        <orientation evidence="1 10">Periplasmic side</orientation>
    </subcellularLocation>
</comment>
<keyword evidence="7 10" id="KW-0653">Protein transport</keyword>
<evidence type="ECO:0000256" key="10">
    <source>
        <dbReference type="RuleBase" id="RU362123"/>
    </source>
</evidence>
<dbReference type="EMBL" id="SMAO01000004">
    <property type="protein sequence ID" value="TCT21421.1"/>
    <property type="molecule type" value="Genomic_DNA"/>
</dbReference>
<feature type="region of interest" description="Disordered" evidence="11">
    <location>
        <begin position="63"/>
        <end position="216"/>
    </location>
</feature>
<evidence type="ECO:0000259" key="12">
    <source>
        <dbReference type="PROSITE" id="PS52015"/>
    </source>
</evidence>
<keyword evidence="8 10" id="KW-1133">Transmembrane helix</keyword>
<evidence type="ECO:0000256" key="11">
    <source>
        <dbReference type="SAM" id="MobiDB-lite"/>
    </source>
</evidence>
<dbReference type="InterPro" id="IPR006260">
    <property type="entry name" value="TonB/TolA_C"/>
</dbReference>